<comment type="caution">
    <text evidence="1">The sequence shown here is derived from an EMBL/GenBank/DDBJ whole genome shotgun (WGS) entry which is preliminary data.</text>
</comment>
<reference evidence="1" key="1">
    <citation type="journal article" date="2022" name="bioRxiv">
        <title>Population genetic analysis of Ophidiomyces ophidiicola, the causative agent of snake fungal disease, indicates recent introductions to the USA.</title>
        <authorList>
            <person name="Ladner J.T."/>
            <person name="Palmer J.M."/>
            <person name="Ettinger C.L."/>
            <person name="Stajich J.E."/>
            <person name="Farrell T.M."/>
            <person name="Glorioso B.M."/>
            <person name="Lawson B."/>
            <person name="Price S.J."/>
            <person name="Stengle A.G."/>
            <person name="Grear D.A."/>
            <person name="Lorch J.M."/>
        </authorList>
    </citation>
    <scope>NUCLEOTIDE SEQUENCE</scope>
    <source>
        <strain evidence="1">NWHC 24266-5</strain>
    </source>
</reference>
<proteinExistence type="predicted"/>
<evidence type="ECO:0000313" key="1">
    <source>
        <dbReference type="EMBL" id="KAI2391530.1"/>
    </source>
</evidence>
<sequence>MATVQDGSLSTESEALAKSASPAPSKNEKLDDAADTSCDEADSTHSQPMTTTRSASSAADTPKLQPTALSSSSTPAPYGTRSRNRVGVPRPNYAEDRDLDLDLEPIGAAKPSSAKKTFSTGQSTSRSSPSADRPAGVSTRRARNDSNYGSSTKEPIPGTSTFSVNPNVINGSKKRKQPGSGATAVGSSTPTSTGQASKKFIVTPSGSAELECATNMMSFHNSRGYLKNGKLKADDGTTLAPNDHVYLICEPPGEPYYLARIMEFQPSKDDPTGPIETVRVNWYYRPRDIQRRSVDPRMVFASMHSDTCPLTSLRGKCQILHSFEISNVDEYRKGENCFWFDKMYDRYIQRYYDVIPTSQVINVPQHVKKVLDERWKFILVESGRAKELTGAVKTCKRCSQYAANVDSVDCAVCHRTYHMNCVRPVLQKKPARGFAWACAACSRAQDKKMEARNTPIIGGAHREAEQDAFEEDEEDPAIVAEATQRSSPSGNDTVAHKATPEQTAQAKLWPFRYLGLHCRVEEALEYDDRIYPRASSRIGSRHQATIPPWCGRPIEFVKGPEVKKKYLKAKKETKLSREAVAVMEAEKAERAKRPKWVMDEPAGYIRRGEDQPVSVNGKQVRTAETLFKMPDASQLPSRGEDDDPRSQLSPDEREKLIDDYMTAAKAIASSKGIAEYSTNFLDKALSILCNENYNKDAALAKLSKINRYGDLKEPHLKPEEVKLFESGVAKYGSELRLVTKHVVSVPHSQVVRFYYMWKKTPKGRQIWGNFEGRRSKKASKRSDNAIAKLADDIADDHDDSAFDKEKAASKKRGFVCKFCSTKSSRRWRRAPYVLPGSVAPSDPSCRKDKGITYGVALCQRCALLWRKYAVQWESPDEVAKRIVQGGSKSWRRKFEEDLLTQLLIYTECDVRINSTTASTATSIGIPVVSDTAKEIVPEPPRKKARTEKDSVTPAKEPSVELPKKKTLEKTADPSHLLPEPPKPKTLPCAICKKMEPGGDQHLSCRDCRLTVHRACYGVSPERNASKWFCDTCSNDHNPTISTRYECILCPVTWTEHELMEPPKITHKKKSEREREKERLEKEMVAEAIKLYRQRQDAAGKPVGPREAFKRTAGNNWIHVTCAIWHPEIKFGNADAFEPAEGMGLIPPERFLETCKICKSSVGACITCQLPSCNARFHVGCAHQAEYQFGFDITPVKVSRRDSVNTMKLGEESGAPTAAVWCPHHTIPTIVHEMSDLSGIGDLNALQLYSRTCKQADLALTGTVRKAAHFQQTVGATMNGTQQAAARRAVTVNGTGHGHARKESTHTLGTNASGEASPKPERPFSLIEANGNEVGSKNLESKSCSRCQATVSPKWWRRHASRDGPGVDSNGRPYDGTVNEPGRRSSIHNVSNGVLLYECHKCHFQKSESPTTTPDARPSPFVAERDSGMPTTKPPEYPHHSFAPSPHNPQAQPNPNLHMAPMAARTPHGPDWRPEFEKRDYPAPIIRNGIPPGSNGIPLPPNFHPGPPPPPPASHLNGYAPSLPHPPPPTHYSSGVPAPPPPPPPHAYSPRQNMFSAVSSSPASGAPLPGGSHAYPSTSPPTMHYSPQSQINNLPQGPSTVRMYPVERTAASAMPAPAAPRPSLDSQRQASPGSSEPHGKTTKAETISATGTKPPSSERLNTGAQLPPPATGASASPSLKNLLL</sequence>
<dbReference type="EMBL" id="JALBCA010000011">
    <property type="protein sequence ID" value="KAI2391530.1"/>
    <property type="molecule type" value="Genomic_DNA"/>
</dbReference>
<gene>
    <name evidence="1" type="primary">SNT2</name>
    <name evidence="1" type="ORF">LOY88_001054</name>
</gene>
<organism evidence="1">
    <name type="scientific">Ophidiomyces ophidiicola</name>
    <dbReference type="NCBI Taxonomy" id="1387563"/>
    <lineage>
        <taxon>Eukaryota</taxon>
        <taxon>Fungi</taxon>
        <taxon>Dikarya</taxon>
        <taxon>Ascomycota</taxon>
        <taxon>Pezizomycotina</taxon>
        <taxon>Eurotiomycetes</taxon>
        <taxon>Eurotiomycetidae</taxon>
        <taxon>Onygenales</taxon>
        <taxon>Onygenaceae</taxon>
        <taxon>Ophidiomyces</taxon>
    </lineage>
</organism>
<protein>
    <submittedName>
        <fullName evidence="1">PHD type zinc finger protein with BAH domain-containing protein</fullName>
    </submittedName>
</protein>
<name>A0ACB8V2W6_9EURO</name>
<accession>A0ACB8V2W6</accession>